<evidence type="ECO:0000313" key="6">
    <source>
        <dbReference type="Proteomes" id="UP000692896"/>
    </source>
</evidence>
<comment type="similarity">
    <text evidence="1">Belongs to the HMG-CoA lyase family.</text>
</comment>
<dbReference type="NCBIfam" id="NF004283">
    <property type="entry name" value="PRK05692.1"/>
    <property type="match status" value="1"/>
</dbReference>
<dbReference type="RefSeq" id="WP_214911995.1">
    <property type="nucleotide sequence ID" value="NZ_JAGGNX010000014.1"/>
</dbReference>
<dbReference type="Pfam" id="PF00682">
    <property type="entry name" value="HMGL-like"/>
    <property type="match status" value="1"/>
</dbReference>
<dbReference type="AlphaFoldDB" id="A0A944HGM8"/>
<evidence type="ECO:0000313" key="5">
    <source>
        <dbReference type="EMBL" id="MBT2327478.1"/>
    </source>
</evidence>
<evidence type="ECO:0000256" key="2">
    <source>
        <dbReference type="ARBA" id="ARBA00022723"/>
    </source>
</evidence>
<evidence type="ECO:0000256" key="3">
    <source>
        <dbReference type="ARBA" id="ARBA00023239"/>
    </source>
</evidence>
<accession>A0A944HGM8</accession>
<dbReference type="PROSITE" id="PS50991">
    <property type="entry name" value="PYR_CT"/>
    <property type="match status" value="1"/>
</dbReference>
<dbReference type="Proteomes" id="UP000692896">
    <property type="component" value="Unassembled WGS sequence"/>
</dbReference>
<comment type="caution">
    <text evidence="5">The sequence shown here is derived from an EMBL/GenBank/DDBJ whole genome shotgun (WGS) entry which is preliminary data.</text>
</comment>
<keyword evidence="3 5" id="KW-0456">Lyase</keyword>
<dbReference type="PANTHER" id="PTHR42738">
    <property type="entry name" value="HYDROXYMETHYLGLUTARYL-COA LYASE"/>
    <property type="match status" value="1"/>
</dbReference>
<name>A0A944HGM8_PSEFL</name>
<evidence type="ECO:0000259" key="4">
    <source>
        <dbReference type="PROSITE" id="PS50991"/>
    </source>
</evidence>
<dbReference type="Gene3D" id="3.20.20.70">
    <property type="entry name" value="Aldolase class I"/>
    <property type="match status" value="1"/>
</dbReference>
<gene>
    <name evidence="5" type="ORF">J7E47_01935</name>
</gene>
<dbReference type="GO" id="GO:0004419">
    <property type="term" value="F:hydroxymethylglutaryl-CoA lyase activity"/>
    <property type="evidence" value="ECO:0007669"/>
    <property type="project" value="TreeGrafter"/>
</dbReference>
<sequence length="304" mass="32461">MSKRLYIQEVVTRDGLQSEAQFIPSADKIALIDRLAHTGLAKIEVTSFTSPKAIPSLRDAEEVMRGIRRMPGVEYSVLVPNVKGCERALACEVDEINLVMSASDSHGLANLRMTAEQSLEQFRQIIAVSQGSGVFINASLSTAFGCPFEGQVAEARVHGLIQRLLDIGVQGVTLCDTTGMADPAQVARICREVLARWPHTPFTLHFHNTRGMGLANALAALEAGIDRFDASLGGLGGCPYAPGASGNICSEDLVHMFQRMGLDTGVDLDKLLAAAATLPTLVGHPVPGAILKAGKSDRRYAKAQ</sequence>
<dbReference type="EMBL" id="JAGGOB010000005">
    <property type="protein sequence ID" value="MBT2327478.1"/>
    <property type="molecule type" value="Genomic_DNA"/>
</dbReference>
<dbReference type="GO" id="GO:0006552">
    <property type="term" value="P:L-leucine catabolic process"/>
    <property type="evidence" value="ECO:0007669"/>
    <property type="project" value="TreeGrafter"/>
</dbReference>
<organism evidence="5 6">
    <name type="scientific">Pseudomonas fluorescens</name>
    <dbReference type="NCBI Taxonomy" id="294"/>
    <lineage>
        <taxon>Bacteria</taxon>
        <taxon>Pseudomonadati</taxon>
        <taxon>Pseudomonadota</taxon>
        <taxon>Gammaproteobacteria</taxon>
        <taxon>Pseudomonadales</taxon>
        <taxon>Pseudomonadaceae</taxon>
        <taxon>Pseudomonas</taxon>
    </lineage>
</organism>
<reference evidence="5" key="1">
    <citation type="submission" date="2021-03" db="EMBL/GenBank/DDBJ databases">
        <title>Genomic analysis provides insights into the functional capacity of soil bacteria communities inhabiting an altitudinal gradient in the Atacama Desert.</title>
        <authorList>
            <person name="Gonzalez M."/>
            <person name="Maldonado J."/>
            <person name="Maza F."/>
            <person name="Hodar C."/>
            <person name="Cortes M."/>
            <person name="Palma R."/>
            <person name="Andreani C."/>
            <person name="Gaete A."/>
            <person name="Vasquez-Dean J."/>
            <person name="Acuna V."/>
            <person name="Aguado M."/>
            <person name="Mandakovic D."/>
            <person name="Latorre M."/>
            <person name="Orellana A."/>
            <person name="Gutierrez R."/>
            <person name="Montecino M."/>
            <person name="Allende M."/>
            <person name="Maass A."/>
            <person name="Cambiazo V."/>
        </authorList>
    </citation>
    <scope>NUCLEOTIDE SEQUENCE</scope>
    <source>
        <strain evidence="5">ISL-25</strain>
    </source>
</reference>
<dbReference type="InterPro" id="IPR013785">
    <property type="entry name" value="Aldolase_TIM"/>
</dbReference>
<dbReference type="InterPro" id="IPR000891">
    <property type="entry name" value="PYR_CT"/>
</dbReference>
<protein>
    <submittedName>
        <fullName evidence="5">Hydroxymethylglutaryl-CoA lyase</fullName>
    </submittedName>
</protein>
<dbReference type="InterPro" id="IPR043594">
    <property type="entry name" value="HMGL"/>
</dbReference>
<keyword evidence="2" id="KW-0479">Metal-binding</keyword>
<feature type="domain" description="Pyruvate carboxyltransferase" evidence="4">
    <location>
        <begin position="5"/>
        <end position="272"/>
    </location>
</feature>
<dbReference type="GO" id="GO:0046872">
    <property type="term" value="F:metal ion binding"/>
    <property type="evidence" value="ECO:0007669"/>
    <property type="project" value="UniProtKB-KW"/>
</dbReference>
<dbReference type="FunFam" id="3.20.20.70:FF:000071">
    <property type="entry name" value="Hydroxymethylglutaryl-CoA lyase"/>
    <property type="match status" value="1"/>
</dbReference>
<dbReference type="GO" id="GO:0046951">
    <property type="term" value="P:ketone body biosynthetic process"/>
    <property type="evidence" value="ECO:0007669"/>
    <property type="project" value="TreeGrafter"/>
</dbReference>
<dbReference type="SUPFAM" id="SSF51569">
    <property type="entry name" value="Aldolase"/>
    <property type="match status" value="1"/>
</dbReference>
<proteinExistence type="inferred from homology"/>
<evidence type="ECO:0000256" key="1">
    <source>
        <dbReference type="ARBA" id="ARBA00009405"/>
    </source>
</evidence>
<dbReference type="PANTHER" id="PTHR42738:SF7">
    <property type="entry name" value="HYDROXYMETHYLGLUTARYL-COA LYASE"/>
    <property type="match status" value="1"/>
</dbReference>
<dbReference type="CDD" id="cd07938">
    <property type="entry name" value="DRE_TIM_HMGL"/>
    <property type="match status" value="1"/>
</dbReference>